<protein>
    <submittedName>
        <fullName evidence="7">C-type cytochrome</fullName>
    </submittedName>
</protein>
<dbReference type="PROSITE" id="PS51007">
    <property type="entry name" value="CYTC"/>
    <property type="match status" value="1"/>
</dbReference>
<dbReference type="GO" id="GO:0046872">
    <property type="term" value="F:metal ion binding"/>
    <property type="evidence" value="ECO:0007669"/>
    <property type="project" value="UniProtKB-KW"/>
</dbReference>
<evidence type="ECO:0000256" key="3">
    <source>
        <dbReference type="ARBA" id="ARBA00023004"/>
    </source>
</evidence>
<evidence type="ECO:0000256" key="5">
    <source>
        <dbReference type="SAM" id="Phobius"/>
    </source>
</evidence>
<keyword evidence="3 4" id="KW-0408">Iron</keyword>
<evidence type="ECO:0000256" key="4">
    <source>
        <dbReference type="PROSITE-ProRule" id="PRU00433"/>
    </source>
</evidence>
<gene>
    <name evidence="7" type="ORF">FJZ00_14645</name>
</gene>
<evidence type="ECO:0000259" key="6">
    <source>
        <dbReference type="PROSITE" id="PS51007"/>
    </source>
</evidence>
<dbReference type="GO" id="GO:0009055">
    <property type="term" value="F:electron transfer activity"/>
    <property type="evidence" value="ECO:0007669"/>
    <property type="project" value="InterPro"/>
</dbReference>
<dbReference type="Proteomes" id="UP000703893">
    <property type="component" value="Unassembled WGS sequence"/>
</dbReference>
<reference evidence="7 8" key="1">
    <citation type="submission" date="2019-03" db="EMBL/GenBank/DDBJ databases">
        <title>Lake Tanganyika Metagenome-Assembled Genomes (MAGs).</title>
        <authorList>
            <person name="Tran P."/>
        </authorList>
    </citation>
    <scope>NUCLEOTIDE SEQUENCE [LARGE SCALE GENOMIC DNA]</scope>
    <source>
        <strain evidence="7">K_DeepCast_65m_m2_236</strain>
    </source>
</reference>
<dbReference type="SUPFAM" id="SSF81648">
    <property type="entry name" value="a domain/subunit of cytochrome bc1 complex (Ubiquinol-cytochrome c reductase)"/>
    <property type="match status" value="1"/>
</dbReference>
<dbReference type="SUPFAM" id="SSF46626">
    <property type="entry name" value="Cytochrome c"/>
    <property type="match status" value="1"/>
</dbReference>
<name>A0A937X959_9BACT</name>
<evidence type="ECO:0000313" key="7">
    <source>
        <dbReference type="EMBL" id="MBM3276390.1"/>
    </source>
</evidence>
<keyword evidence="5" id="KW-0472">Membrane</keyword>
<dbReference type="InterPro" id="IPR009056">
    <property type="entry name" value="Cyt_c-like_dom"/>
</dbReference>
<keyword evidence="5" id="KW-1133">Transmembrane helix</keyword>
<dbReference type="EMBL" id="VGJX01001001">
    <property type="protein sequence ID" value="MBM3276390.1"/>
    <property type="molecule type" value="Genomic_DNA"/>
</dbReference>
<evidence type="ECO:0000313" key="8">
    <source>
        <dbReference type="Proteomes" id="UP000703893"/>
    </source>
</evidence>
<dbReference type="GO" id="GO:0020037">
    <property type="term" value="F:heme binding"/>
    <property type="evidence" value="ECO:0007669"/>
    <property type="project" value="InterPro"/>
</dbReference>
<evidence type="ECO:0000256" key="2">
    <source>
        <dbReference type="ARBA" id="ARBA00022723"/>
    </source>
</evidence>
<dbReference type="GO" id="GO:0016491">
    <property type="term" value="F:oxidoreductase activity"/>
    <property type="evidence" value="ECO:0007669"/>
    <property type="project" value="InterPro"/>
</dbReference>
<organism evidence="7 8">
    <name type="scientific">Candidatus Tanganyikabacteria bacterium</name>
    <dbReference type="NCBI Taxonomy" id="2961651"/>
    <lineage>
        <taxon>Bacteria</taxon>
        <taxon>Bacillati</taxon>
        <taxon>Candidatus Sericytochromatia</taxon>
        <taxon>Candidatus Tanganyikabacteria</taxon>
    </lineage>
</organism>
<keyword evidence="5" id="KW-0812">Transmembrane</keyword>
<dbReference type="InterPro" id="IPR036150">
    <property type="entry name" value="Cyt_b/b6_C_sf"/>
</dbReference>
<dbReference type="Pfam" id="PF13442">
    <property type="entry name" value="Cytochrome_CBB3"/>
    <property type="match status" value="1"/>
</dbReference>
<dbReference type="GO" id="GO:0016020">
    <property type="term" value="C:membrane"/>
    <property type="evidence" value="ECO:0007669"/>
    <property type="project" value="InterPro"/>
</dbReference>
<comment type="caution">
    <text evidence="7">The sequence shown here is derived from an EMBL/GenBank/DDBJ whole genome shotgun (WGS) entry which is preliminary data.</text>
</comment>
<sequence length="175" mass="18881">MAKKWLFQLLRFFPGHLEAVGVIGVPLLIGGALLLVPLLDRGPRRHLTRRPVTVGVWTLAGVAILWLTFAGATQQPVTGAPGSAKPPVDEALSPKGLEGWSAYQAYGCASCHRVGPVGNDVGPDLTHIGSRRPADWLRKRVRDPQAIKPGVAMPPFPQIPDADYDALIQFLSELK</sequence>
<dbReference type="InterPro" id="IPR027387">
    <property type="entry name" value="Cytb/b6-like_sf"/>
</dbReference>
<evidence type="ECO:0000256" key="1">
    <source>
        <dbReference type="ARBA" id="ARBA00022617"/>
    </source>
</evidence>
<feature type="transmembrane region" description="Helical" evidence="5">
    <location>
        <begin position="51"/>
        <end position="69"/>
    </location>
</feature>
<accession>A0A937X959</accession>
<dbReference type="Gene3D" id="1.20.810.10">
    <property type="entry name" value="Cytochrome Bc1 Complex, Chain C"/>
    <property type="match status" value="1"/>
</dbReference>
<dbReference type="InterPro" id="IPR036909">
    <property type="entry name" value="Cyt_c-like_dom_sf"/>
</dbReference>
<proteinExistence type="predicted"/>
<keyword evidence="2 4" id="KW-0479">Metal-binding</keyword>
<dbReference type="AlphaFoldDB" id="A0A937X959"/>
<feature type="domain" description="Cytochrome c" evidence="6">
    <location>
        <begin position="94"/>
        <end position="175"/>
    </location>
</feature>
<keyword evidence="1 4" id="KW-0349">Heme</keyword>
<feature type="transmembrane region" description="Helical" evidence="5">
    <location>
        <begin position="20"/>
        <end position="39"/>
    </location>
</feature>
<dbReference type="Gene3D" id="1.10.760.10">
    <property type="entry name" value="Cytochrome c-like domain"/>
    <property type="match status" value="1"/>
</dbReference>